<dbReference type="RefSeq" id="WP_284152815.1">
    <property type="nucleotide sequence ID" value="NZ_AP025516.1"/>
</dbReference>
<proteinExistence type="predicted"/>
<dbReference type="EMBL" id="AP025516">
    <property type="protein sequence ID" value="BDD85675.1"/>
    <property type="molecule type" value="Genomic_DNA"/>
</dbReference>
<evidence type="ECO:0000313" key="2">
    <source>
        <dbReference type="EMBL" id="BDD85675.1"/>
    </source>
</evidence>
<dbReference type="Gene3D" id="1.20.120.1490">
    <property type="match status" value="1"/>
</dbReference>
<keyword evidence="3" id="KW-1185">Reference proteome</keyword>
<feature type="signal peptide" evidence="1">
    <location>
        <begin position="1"/>
        <end position="21"/>
    </location>
</feature>
<accession>A0ABM7W4B9</accession>
<dbReference type="Proteomes" id="UP000830055">
    <property type="component" value="Chromosome"/>
</dbReference>
<feature type="chain" id="PRO_5045826646" description="Zinc resistance-associated protein" evidence="1">
    <location>
        <begin position="22"/>
        <end position="132"/>
    </location>
</feature>
<reference evidence="2 3" key="1">
    <citation type="submission" date="2022-01" db="EMBL/GenBank/DDBJ databases">
        <title>Desulfofustis limnae sp. nov., a novel mesophilic sulfate-reducing bacterium isolated from marsh soil.</title>
        <authorList>
            <person name="Watanabe M."/>
            <person name="Takahashi A."/>
            <person name="Kojima H."/>
            <person name="Fukui M."/>
        </authorList>
    </citation>
    <scope>NUCLEOTIDE SEQUENCE [LARGE SCALE GENOMIC DNA]</scope>
    <source>
        <strain evidence="2 3">PPLL</strain>
    </source>
</reference>
<name>A0ABM7W4B9_9BACT</name>
<evidence type="ECO:0008006" key="4">
    <source>
        <dbReference type="Google" id="ProtNLM"/>
    </source>
</evidence>
<evidence type="ECO:0000313" key="3">
    <source>
        <dbReference type="Proteomes" id="UP000830055"/>
    </source>
</evidence>
<gene>
    <name evidence="2" type="ORF">DPPLL_00400</name>
</gene>
<protein>
    <recommendedName>
        <fullName evidence="4">Zinc resistance-associated protein</fullName>
    </recommendedName>
</protein>
<keyword evidence="1" id="KW-0732">Signal</keyword>
<evidence type="ECO:0000256" key="1">
    <source>
        <dbReference type="SAM" id="SignalP"/>
    </source>
</evidence>
<sequence length="132" mass="14254">MKKVLIASILLVGLATGIAFAHNNGWNGGYGGHMMGGGHMMNPGMMGPGMMGGTGGFDNCPGAALGNGTWTNQTHQKFLNDTVELRKELNDTYFAYQEARRNPDTTSEQLKAIEKKLTDLQSTLQDTAAQYR</sequence>
<organism evidence="2 3">
    <name type="scientific">Desulfofustis limnaeus</name>
    <dbReference type="NCBI Taxonomy" id="2740163"/>
    <lineage>
        <taxon>Bacteria</taxon>
        <taxon>Pseudomonadati</taxon>
        <taxon>Thermodesulfobacteriota</taxon>
        <taxon>Desulfobulbia</taxon>
        <taxon>Desulfobulbales</taxon>
        <taxon>Desulfocapsaceae</taxon>
        <taxon>Desulfofustis</taxon>
    </lineage>
</organism>